<protein>
    <submittedName>
        <fullName evidence="1">DUF2313 domain-containing protein</fullName>
    </submittedName>
</protein>
<dbReference type="InterPro" id="IPR018755">
    <property type="entry name" value="Phage_Mu_Gp48"/>
</dbReference>
<comment type="caution">
    <text evidence="1">The sequence shown here is derived from an EMBL/GenBank/DDBJ whole genome shotgun (WGS) entry which is preliminary data.</text>
</comment>
<dbReference type="Pfam" id="PF10076">
    <property type="entry name" value="Phage_Mu_Gp48"/>
    <property type="match status" value="1"/>
</dbReference>
<reference evidence="1 2" key="1">
    <citation type="submission" date="2018-08" db="EMBL/GenBank/DDBJ databases">
        <title>A genome reference for cultivated species of the human gut microbiota.</title>
        <authorList>
            <person name="Zou Y."/>
            <person name="Xue W."/>
            <person name="Luo G."/>
        </authorList>
    </citation>
    <scope>NUCLEOTIDE SEQUENCE [LARGE SCALE GENOMIC DNA]</scope>
    <source>
        <strain evidence="1 2">TF05-12AC</strain>
    </source>
</reference>
<gene>
    <name evidence="1" type="ORF">DXC40_11890</name>
</gene>
<evidence type="ECO:0000313" key="1">
    <source>
        <dbReference type="EMBL" id="RGE66932.1"/>
    </source>
</evidence>
<evidence type="ECO:0000313" key="2">
    <source>
        <dbReference type="Proteomes" id="UP000260828"/>
    </source>
</evidence>
<accession>A0A3E3IIT3</accession>
<organism evidence="1 2">
    <name type="scientific">Anaerotruncus colihominis</name>
    <dbReference type="NCBI Taxonomy" id="169435"/>
    <lineage>
        <taxon>Bacteria</taxon>
        <taxon>Bacillati</taxon>
        <taxon>Bacillota</taxon>
        <taxon>Clostridia</taxon>
        <taxon>Eubacteriales</taxon>
        <taxon>Oscillospiraceae</taxon>
        <taxon>Anaerotruncus</taxon>
    </lineage>
</organism>
<dbReference type="EMBL" id="QVME01000006">
    <property type="protein sequence ID" value="RGE66932.1"/>
    <property type="molecule type" value="Genomic_DNA"/>
</dbReference>
<proteinExistence type="predicted"/>
<name>A0A3E3IIT3_9FIRM</name>
<sequence>MWAIRRLTAYRETKRLGRMRYRCGVMWLDRKLIDYLPPVLQQTREMQAVMEGEQPAVAGLWDAWKTVLDALFVRYANEQGLARWERMLGIRPRGTDSMEVRRAAVLARLNEQLPFTERTLRLMLDGVCGPGGYTLEIIYREYRVFVRVHLWEKRAMDEAAALLGRVVPANMVIDLGLRYNTHRMLRPRLHRMLRGTTHRALREEVLA</sequence>
<dbReference type="AlphaFoldDB" id="A0A3E3IIT3"/>
<dbReference type="Proteomes" id="UP000260828">
    <property type="component" value="Unassembled WGS sequence"/>
</dbReference>